<evidence type="ECO:0000313" key="2">
    <source>
        <dbReference type="EMBL" id="THJ32651.1"/>
    </source>
</evidence>
<dbReference type="Proteomes" id="UP000306236">
    <property type="component" value="Unassembled WGS sequence"/>
</dbReference>
<gene>
    <name evidence="2" type="ORF">E8K88_11775</name>
</gene>
<dbReference type="InterPro" id="IPR037523">
    <property type="entry name" value="VOC_core"/>
</dbReference>
<comment type="caution">
    <text evidence="2">The sequence shown here is derived from an EMBL/GenBank/DDBJ whole genome shotgun (WGS) entry which is preliminary data.</text>
</comment>
<dbReference type="CDD" id="cd07262">
    <property type="entry name" value="VOC_like"/>
    <property type="match status" value="1"/>
</dbReference>
<name>A0A4S5BP26_9BURK</name>
<dbReference type="RefSeq" id="WP_136406867.1">
    <property type="nucleotide sequence ID" value="NZ_SSWX01000014.1"/>
</dbReference>
<dbReference type="InterPro" id="IPR029068">
    <property type="entry name" value="Glyas_Bleomycin-R_OHBP_Dase"/>
</dbReference>
<dbReference type="OrthoDB" id="9800438at2"/>
<dbReference type="SUPFAM" id="SSF54593">
    <property type="entry name" value="Glyoxalase/Bleomycin resistance protein/Dihydroxybiphenyl dioxygenase"/>
    <property type="match status" value="1"/>
</dbReference>
<feature type="domain" description="VOC" evidence="1">
    <location>
        <begin position="1"/>
        <end position="123"/>
    </location>
</feature>
<evidence type="ECO:0000259" key="1">
    <source>
        <dbReference type="PROSITE" id="PS51819"/>
    </source>
</evidence>
<dbReference type="PROSITE" id="PS51819">
    <property type="entry name" value="VOC"/>
    <property type="match status" value="1"/>
</dbReference>
<sequence length="128" mass="13824">MFSHVMLGANDLNASVQFYNAMLGALGAKPGVQDKHRYFWRHAGNIFSVTTPINGEPATASNGFTLGFTADSVEQATQAYEAAIAAGGTAIEDEPGWRGDERLKMYLAYLRDPSGNKICLMHRPSKAA</sequence>
<proteinExistence type="predicted"/>
<evidence type="ECO:0000313" key="3">
    <source>
        <dbReference type="Proteomes" id="UP000306236"/>
    </source>
</evidence>
<dbReference type="PANTHER" id="PTHR35006">
    <property type="entry name" value="GLYOXALASE FAMILY PROTEIN (AFU_ORTHOLOGUE AFUA_5G14830)"/>
    <property type="match status" value="1"/>
</dbReference>
<organism evidence="2 3">
    <name type="scientific">Lampropedia aestuarii</name>
    <dbReference type="NCBI Taxonomy" id="2562762"/>
    <lineage>
        <taxon>Bacteria</taxon>
        <taxon>Pseudomonadati</taxon>
        <taxon>Pseudomonadota</taxon>
        <taxon>Betaproteobacteria</taxon>
        <taxon>Burkholderiales</taxon>
        <taxon>Comamonadaceae</taxon>
        <taxon>Lampropedia</taxon>
    </lineage>
</organism>
<dbReference type="EMBL" id="SSWX01000014">
    <property type="protein sequence ID" value="THJ32651.1"/>
    <property type="molecule type" value="Genomic_DNA"/>
</dbReference>
<reference evidence="2 3" key="1">
    <citation type="submission" date="2019-04" db="EMBL/GenBank/DDBJ databases">
        <title>Lampropedia sp YIM MLB12 draf genome.</title>
        <authorList>
            <person name="Wang Y.-X."/>
        </authorList>
    </citation>
    <scope>NUCLEOTIDE SEQUENCE [LARGE SCALE GENOMIC DNA]</scope>
    <source>
        <strain evidence="2 3">YIM MLB12</strain>
    </source>
</reference>
<protein>
    <submittedName>
        <fullName evidence="2">VOC family protein</fullName>
    </submittedName>
</protein>
<dbReference type="Gene3D" id="3.10.180.10">
    <property type="entry name" value="2,3-Dihydroxybiphenyl 1,2-Dioxygenase, domain 1"/>
    <property type="match status" value="1"/>
</dbReference>
<dbReference type="Pfam" id="PF00903">
    <property type="entry name" value="Glyoxalase"/>
    <property type="match status" value="1"/>
</dbReference>
<dbReference type="PANTHER" id="PTHR35006:SF1">
    <property type="entry name" value="BLL2941 PROTEIN"/>
    <property type="match status" value="1"/>
</dbReference>
<dbReference type="InterPro" id="IPR004360">
    <property type="entry name" value="Glyas_Fos-R_dOase_dom"/>
</dbReference>
<accession>A0A4S5BP26</accession>
<keyword evidence="3" id="KW-1185">Reference proteome</keyword>
<dbReference type="AlphaFoldDB" id="A0A4S5BP26"/>